<dbReference type="SUPFAM" id="SSF50151">
    <property type="entry name" value="SacY-like RNA-binding domain"/>
    <property type="match status" value="1"/>
</dbReference>
<dbReference type="Gene3D" id="1.20.890.100">
    <property type="match status" value="1"/>
</dbReference>
<dbReference type="InterPro" id="IPR011608">
    <property type="entry name" value="PRD"/>
</dbReference>
<gene>
    <name evidence="3" type="ORF">WMO41_13190</name>
</gene>
<dbReference type="Gene3D" id="2.30.24.10">
    <property type="entry name" value="CAT RNA-binding domain"/>
    <property type="match status" value="1"/>
</dbReference>
<feature type="domain" description="PRD" evidence="2">
    <location>
        <begin position="169"/>
        <end position="276"/>
    </location>
</feature>
<dbReference type="Pfam" id="PF00874">
    <property type="entry name" value="PRD"/>
    <property type="match status" value="2"/>
</dbReference>
<dbReference type="InterPro" id="IPR036650">
    <property type="entry name" value="CAT_RNA-bd_dom_sf"/>
</dbReference>
<dbReference type="PANTHER" id="PTHR30185">
    <property type="entry name" value="CRYPTIC BETA-GLUCOSIDE BGL OPERON ANTITERMINATOR"/>
    <property type="match status" value="1"/>
</dbReference>
<dbReference type="InterPro" id="IPR036634">
    <property type="entry name" value="PRD_sf"/>
</dbReference>
<proteinExistence type="predicted"/>
<reference evidence="3 4" key="1">
    <citation type="submission" date="2024-03" db="EMBL/GenBank/DDBJ databases">
        <title>Human intestinal bacterial collection.</title>
        <authorList>
            <person name="Pauvert C."/>
            <person name="Hitch T.C.A."/>
            <person name="Clavel T."/>
        </authorList>
    </citation>
    <scope>NUCLEOTIDE SEQUENCE [LARGE SCALE GENOMIC DNA]</scope>
    <source>
        <strain evidence="3 4">CLA-AP-H27</strain>
    </source>
</reference>
<dbReference type="Proteomes" id="UP001437460">
    <property type="component" value="Unassembled WGS sequence"/>
</dbReference>
<evidence type="ECO:0000313" key="4">
    <source>
        <dbReference type="Proteomes" id="UP001437460"/>
    </source>
</evidence>
<keyword evidence="4" id="KW-1185">Reference proteome</keyword>
<dbReference type="PROSITE" id="PS51372">
    <property type="entry name" value="PRD_2"/>
    <property type="match status" value="2"/>
</dbReference>
<comment type="caution">
    <text evidence="3">The sequence shown here is derived from an EMBL/GenBank/DDBJ whole genome shotgun (WGS) entry which is preliminary data.</text>
</comment>
<accession>A0ABV1HPS0</accession>
<sequence>MYRVIKVLNNNGILVLDDANGQEQILLGNGVGFGHRMGERMAELPKGRRYELVSEKTSALTCVNGIDPIYIEAAGKIIEMAEAAMGPLQHDILIPMADHIAMAAARAREKKEIPNPFQHDIAALFGDEYEAARKGCEILKKMTGTVLGEDEAGFIALHIHAGLAQENVADSLETARLVGVCMTMIEEGTGKKLPYGSLGYNRLMSHVRYMLARARKGECTDLDLEAYAKEQFPFEYALAEQILKKLEQELRLVLAKEETGFLAIHIRRVTGGESET</sequence>
<dbReference type="EMBL" id="JBBMFJ010000031">
    <property type="protein sequence ID" value="MEQ2564104.1"/>
    <property type="molecule type" value="Genomic_DNA"/>
</dbReference>
<dbReference type="SUPFAM" id="SSF63520">
    <property type="entry name" value="PTS-regulatory domain, PRD"/>
    <property type="match status" value="2"/>
</dbReference>
<dbReference type="RefSeq" id="WP_349230154.1">
    <property type="nucleotide sequence ID" value="NZ_JBBMFJ010000031.1"/>
</dbReference>
<name>A0ABV1HPS0_9FIRM</name>
<evidence type="ECO:0000313" key="3">
    <source>
        <dbReference type="EMBL" id="MEQ2564104.1"/>
    </source>
</evidence>
<evidence type="ECO:0000256" key="1">
    <source>
        <dbReference type="ARBA" id="ARBA00022737"/>
    </source>
</evidence>
<feature type="domain" description="PRD" evidence="2">
    <location>
        <begin position="65"/>
        <end position="168"/>
    </location>
</feature>
<keyword evidence="1" id="KW-0677">Repeat</keyword>
<dbReference type="SMART" id="SM01061">
    <property type="entry name" value="CAT_RBD"/>
    <property type="match status" value="1"/>
</dbReference>
<dbReference type="Gene3D" id="1.20.58.1950">
    <property type="match status" value="1"/>
</dbReference>
<protein>
    <submittedName>
        <fullName evidence="3">PRD domain-containing protein</fullName>
    </submittedName>
</protein>
<dbReference type="Gene3D" id="1.10.1790.10">
    <property type="entry name" value="PRD domain"/>
    <property type="match status" value="1"/>
</dbReference>
<dbReference type="PANTHER" id="PTHR30185:SF15">
    <property type="entry name" value="CRYPTIC BETA-GLUCOSIDE BGL OPERON ANTITERMINATOR"/>
    <property type="match status" value="1"/>
</dbReference>
<dbReference type="InterPro" id="IPR004341">
    <property type="entry name" value="CAT_RNA-bd_dom"/>
</dbReference>
<evidence type="ECO:0000259" key="2">
    <source>
        <dbReference type="PROSITE" id="PS51372"/>
    </source>
</evidence>
<organism evidence="3 4">
    <name type="scientific">Ventrimonas faecis</name>
    <dbReference type="NCBI Taxonomy" id="3133170"/>
    <lineage>
        <taxon>Bacteria</taxon>
        <taxon>Bacillati</taxon>
        <taxon>Bacillota</taxon>
        <taxon>Clostridia</taxon>
        <taxon>Lachnospirales</taxon>
        <taxon>Lachnospiraceae</taxon>
        <taxon>Ventrimonas</taxon>
    </lineage>
</organism>
<dbReference type="InterPro" id="IPR050661">
    <property type="entry name" value="BglG_antiterminators"/>
</dbReference>
<dbReference type="Pfam" id="PF03123">
    <property type="entry name" value="CAT_RBD"/>
    <property type="match status" value="1"/>
</dbReference>